<dbReference type="EMBL" id="BAAAUX010000022">
    <property type="protein sequence ID" value="GAA2810651.1"/>
    <property type="molecule type" value="Genomic_DNA"/>
</dbReference>
<comment type="caution">
    <text evidence="5">The sequence shown here is derived from an EMBL/GenBank/DDBJ whole genome shotgun (WGS) entry which is preliminary data.</text>
</comment>
<keyword evidence="6" id="KW-1185">Reference proteome</keyword>
<dbReference type="InterPro" id="IPR036388">
    <property type="entry name" value="WH-like_DNA-bd_sf"/>
</dbReference>
<name>A0ABN3VJ76_9PSEU</name>
<keyword evidence="2" id="KW-0805">Transcription regulation</keyword>
<evidence type="ECO:0000256" key="2">
    <source>
        <dbReference type="ARBA" id="ARBA00023015"/>
    </source>
</evidence>
<evidence type="ECO:0000313" key="6">
    <source>
        <dbReference type="Proteomes" id="UP001500979"/>
    </source>
</evidence>
<dbReference type="RefSeq" id="WP_344684119.1">
    <property type="nucleotide sequence ID" value="NZ_BAAAUX010000022.1"/>
</dbReference>
<accession>A0ABN3VJ76</accession>
<dbReference type="SUPFAM" id="SSF46785">
    <property type="entry name" value="Winged helix' DNA-binding domain"/>
    <property type="match status" value="1"/>
</dbReference>
<evidence type="ECO:0000256" key="1">
    <source>
        <dbReference type="ARBA" id="ARBA00009437"/>
    </source>
</evidence>
<sequence>MPLPGPLRLPSPDGRSRLLNTSAALLDTTMDQLRTLVVVYEEGTALRAARALGREQSSVQKQLDTLNRNFRELCGEQLVLKQGRGKDVLFTGSGKAFVEIARKTLDDWLDGVDESRRLLGETITVGTTRFTLGFLANAAEHISDEFHQRGVELKIVHLRTRDLLSALRDKQVDLVCGSALTHSGPDEGLLPYDVMEWRRSGLTLVTNLPESPLLGNSLGARELPTLPLVIPSSGLISGFLRGWFGPEFRSKLDIAAEIDDVRYGFELLRSDLLHACMLVTQGIGEAADDGRMPEGQGLRTVELVNDLEPKLEVLVGAFTRRGERESYTPDHPLNRLWDALSLENARWKGLEVS</sequence>
<dbReference type="Proteomes" id="UP001500979">
    <property type="component" value="Unassembled WGS sequence"/>
</dbReference>
<organism evidence="5 6">
    <name type="scientific">Saccharopolyspora taberi</name>
    <dbReference type="NCBI Taxonomy" id="60895"/>
    <lineage>
        <taxon>Bacteria</taxon>
        <taxon>Bacillati</taxon>
        <taxon>Actinomycetota</taxon>
        <taxon>Actinomycetes</taxon>
        <taxon>Pseudonocardiales</taxon>
        <taxon>Pseudonocardiaceae</taxon>
        <taxon>Saccharopolyspora</taxon>
    </lineage>
</organism>
<reference evidence="5 6" key="1">
    <citation type="journal article" date="2019" name="Int. J. Syst. Evol. Microbiol.">
        <title>The Global Catalogue of Microorganisms (GCM) 10K type strain sequencing project: providing services to taxonomists for standard genome sequencing and annotation.</title>
        <authorList>
            <consortium name="The Broad Institute Genomics Platform"/>
            <consortium name="The Broad Institute Genome Sequencing Center for Infectious Disease"/>
            <person name="Wu L."/>
            <person name="Ma J."/>
        </authorList>
    </citation>
    <scope>NUCLEOTIDE SEQUENCE [LARGE SCALE GENOMIC DNA]</scope>
    <source>
        <strain evidence="5 6">JCM 9383</strain>
    </source>
</reference>
<protein>
    <recommendedName>
        <fullName evidence="4">HTH lysR-type domain-containing protein</fullName>
    </recommendedName>
</protein>
<evidence type="ECO:0000313" key="5">
    <source>
        <dbReference type="EMBL" id="GAA2810651.1"/>
    </source>
</evidence>
<evidence type="ECO:0000259" key="4">
    <source>
        <dbReference type="Pfam" id="PF00126"/>
    </source>
</evidence>
<dbReference type="Pfam" id="PF00126">
    <property type="entry name" value="HTH_1"/>
    <property type="match status" value="1"/>
</dbReference>
<gene>
    <name evidence="5" type="ORF">GCM10010470_52440</name>
</gene>
<proteinExistence type="inferred from homology"/>
<dbReference type="SUPFAM" id="SSF53850">
    <property type="entry name" value="Periplasmic binding protein-like II"/>
    <property type="match status" value="1"/>
</dbReference>
<evidence type="ECO:0000256" key="3">
    <source>
        <dbReference type="ARBA" id="ARBA00023163"/>
    </source>
</evidence>
<dbReference type="InterPro" id="IPR036390">
    <property type="entry name" value="WH_DNA-bd_sf"/>
</dbReference>
<dbReference type="PANTHER" id="PTHR30126:SF39">
    <property type="entry name" value="HTH-TYPE TRANSCRIPTIONAL REGULATOR CYSL"/>
    <property type="match status" value="1"/>
</dbReference>
<dbReference type="PANTHER" id="PTHR30126">
    <property type="entry name" value="HTH-TYPE TRANSCRIPTIONAL REGULATOR"/>
    <property type="match status" value="1"/>
</dbReference>
<comment type="similarity">
    <text evidence="1">Belongs to the LysR transcriptional regulatory family.</text>
</comment>
<dbReference type="Gene3D" id="1.10.10.10">
    <property type="entry name" value="Winged helix-like DNA-binding domain superfamily/Winged helix DNA-binding domain"/>
    <property type="match status" value="1"/>
</dbReference>
<dbReference type="InterPro" id="IPR000847">
    <property type="entry name" value="LysR_HTH_N"/>
</dbReference>
<feature type="domain" description="HTH lysR-type" evidence="4">
    <location>
        <begin position="30"/>
        <end position="94"/>
    </location>
</feature>
<keyword evidence="3" id="KW-0804">Transcription</keyword>